<dbReference type="SUPFAM" id="SSF48371">
    <property type="entry name" value="ARM repeat"/>
    <property type="match status" value="1"/>
</dbReference>
<evidence type="ECO:0000313" key="7">
    <source>
        <dbReference type="EMBL" id="KAG4416704.1"/>
    </source>
</evidence>
<feature type="compositionally biased region" description="Low complexity" evidence="6">
    <location>
        <begin position="1479"/>
        <end position="1489"/>
    </location>
</feature>
<gene>
    <name evidence="7" type="ORF">IFR04_010163</name>
</gene>
<dbReference type="Proteomes" id="UP000664132">
    <property type="component" value="Unassembled WGS sequence"/>
</dbReference>
<dbReference type="InterPro" id="IPR016024">
    <property type="entry name" value="ARM-type_fold"/>
</dbReference>
<keyword evidence="5" id="KW-0131">Cell cycle</keyword>
<proteinExistence type="predicted"/>
<sequence>MAPRRGAEAVYEEPEQDLVRLTFNEPLSWRAGKPIPTGELLRRLDTLANELREMDQEEIDKDSFTKVAKELAGQNLLGHKDKGVRAFAACCLVDVLKLCAPDAPFTPTQLKDVFTLFVTSILPALSDPSHAYNAQHKYVLVSLAEVKSIVLLCDIQNSDSLILHLFSSFFDMISGSTKASTGESIAKDVEYHMTQMLVTLVDEAQSLPANVVDIIVAQFLRAATPGGGKGKQEVDGKQTTLLPKELPEAYNMAKSICNHCPEKMARYVSQYFNEVILEVSTGAPPKPNGHRRTSDAADSDDEDVPAGPTESDLQELAKAHRLLRELWRASPAVLQNVIPQLEAELSADNVQLRTMATETLGDIISGIGAAGPPPPPLMDPAAYPPAKLEDYPQNPVSDSILTTPISPQSFVQTHPSVYQSFMGRRNDKSSAIRSAWTTAVGRILITSAGGIGLSPHEEISLVQGLGEKLCDSDEKVRLAAVRAVSRFSFYDIMSKLAPNGSVNKSGSVLCSLADRARDRKHAVRTEAMTALGRIWGVAAGEIAVENETVADALGGIPTKIFDSFYVNDLEVNVLLDHVMFEQLIPLSYPPAKKGKAANGDSRTQTNGDGPFDADKIRTERILLVVKSLDQKAKKAFYAMQSRRTTYSQVLQVFLKRCEEFNGGVIEGDAKDVKNKLDSTIKWLANLLPDPMRTTQELHKYAKLHDRRSYQLLRFAMAPESDFNTVFKAIKEFQKRINAAPNAPAGLLDTLIPIIYRSASLVYNRSHQPVILQYGRTDENGLAATARGVMKEISDKHPEIFKASVKELCKSLEEQAPSKTRANDAGSVDTLKALASFAKEAKEEGKSEINPTTKFTQTLINFALYGTPAKVAKYAVTILHSIEPARKEMHMKDLVDKALDGWTYGEDHFLTRIAAVSQLHLLDPKLLEDLNDEIIDITTQQILLKTRTPKTDDEPQWQSDEEMDEECQAKCWAIKILVNRLRTTDDPEIAKNIAVPVYKLLNKLIVKKGELSKQNDTPARHRSRLRLLAAQQMLKLCKIKTFDELLSPVEFNQLALIAQDSLANVRSGFIEKLQKYIVKGKYPPRFTTIMFITAFEPVVDFKNSIMTWIRSRVKLCRDTKSTIFEQLFPRLLHLLAHHPDFSTEPSELADIGKYIIYYLSTVASEPSLALTYKYAERVKQARDLIPGDEDNIYILSDLAQTLIKKWEEKKGWSMQTYPGKVGIPAGLFGALPSHAVAQEIAEKNYLPEEVDKLLDGLVRKAEQRKQKRKSDDHEGRPAKKVKTESKPRPVKVPAPKKEKVVREKKTPKPKKSAGVFSTPDASSVDRRKSGRAASARKSYADRDDSDDDKEMWHGVAEWEYTNEDGTRIARPATESEAEDEDAMEVDEEAEEEPEEEEETAASPEPEGEEQEASPSPEPEPEPEEEEEEVKPTPPASNGKRSLPSRSSGRKQAPVPTSSAAATPAKATRAKSAPKAKAVPKAKSPVAVKAATKPKGKAPAAKGKRAGKGKAAKEKDIFDMDESE</sequence>
<protein>
    <submittedName>
        <fullName evidence="7">Uncharacterized protein</fullName>
    </submittedName>
</protein>
<accession>A0A8H7T7X4</accession>
<evidence type="ECO:0000256" key="6">
    <source>
        <dbReference type="SAM" id="MobiDB-lite"/>
    </source>
</evidence>
<dbReference type="OrthoDB" id="200660at2759"/>
<dbReference type="GO" id="GO:0051301">
    <property type="term" value="P:cell division"/>
    <property type="evidence" value="ECO:0007669"/>
    <property type="project" value="UniProtKB-KW"/>
</dbReference>
<evidence type="ECO:0000256" key="5">
    <source>
        <dbReference type="ARBA" id="ARBA00023306"/>
    </source>
</evidence>
<feature type="compositionally biased region" description="Low complexity" evidence="6">
    <location>
        <begin position="1451"/>
        <end position="1465"/>
    </location>
</feature>
<feature type="compositionally biased region" description="Basic and acidic residues" evidence="6">
    <location>
        <begin position="1294"/>
        <end position="1305"/>
    </location>
</feature>
<feature type="compositionally biased region" description="Basic and acidic residues" evidence="6">
    <location>
        <begin position="1260"/>
        <end position="1286"/>
    </location>
</feature>
<evidence type="ECO:0000256" key="1">
    <source>
        <dbReference type="ARBA" id="ARBA00004123"/>
    </source>
</evidence>
<evidence type="ECO:0000256" key="4">
    <source>
        <dbReference type="ARBA" id="ARBA00023242"/>
    </source>
</evidence>
<dbReference type="PANTHER" id="PTHR12663:SF0">
    <property type="entry name" value="PRECOCIOUS DISSOCIATION OF SISTERS 5, ISOFORM A"/>
    <property type="match status" value="1"/>
</dbReference>
<comment type="caution">
    <text evidence="7">The sequence shown here is derived from an EMBL/GenBank/DDBJ whole genome shotgun (WGS) entry which is preliminary data.</text>
</comment>
<name>A0A8H7T7X4_9HELO</name>
<feature type="region of interest" description="Disordered" evidence="6">
    <location>
        <begin position="280"/>
        <end position="311"/>
    </location>
</feature>
<dbReference type="GO" id="GO:0005634">
    <property type="term" value="C:nucleus"/>
    <property type="evidence" value="ECO:0007669"/>
    <property type="project" value="UniProtKB-SubCell"/>
</dbReference>
<feature type="region of interest" description="Disordered" evidence="6">
    <location>
        <begin position="1260"/>
        <end position="1522"/>
    </location>
</feature>
<feature type="compositionally biased region" description="Acidic residues" evidence="6">
    <location>
        <begin position="1374"/>
        <end position="1410"/>
    </location>
</feature>
<feature type="compositionally biased region" description="Acidic residues" evidence="6">
    <location>
        <begin position="1417"/>
        <end position="1427"/>
    </location>
</feature>
<dbReference type="InterPro" id="IPR039776">
    <property type="entry name" value="Pds5"/>
</dbReference>
<dbReference type="InterPro" id="IPR011989">
    <property type="entry name" value="ARM-like"/>
</dbReference>
<dbReference type="CDD" id="cd19953">
    <property type="entry name" value="PDS5"/>
    <property type="match status" value="1"/>
</dbReference>
<dbReference type="Gene3D" id="1.25.10.10">
    <property type="entry name" value="Leucine-rich Repeat Variant"/>
    <property type="match status" value="1"/>
</dbReference>
<evidence type="ECO:0000256" key="3">
    <source>
        <dbReference type="ARBA" id="ARBA00022776"/>
    </source>
</evidence>
<dbReference type="GO" id="GO:0000785">
    <property type="term" value="C:chromatin"/>
    <property type="evidence" value="ECO:0007669"/>
    <property type="project" value="TreeGrafter"/>
</dbReference>
<keyword evidence="8" id="KW-1185">Reference proteome</keyword>
<keyword evidence="3" id="KW-0498">Mitosis</keyword>
<dbReference type="GO" id="GO:0006281">
    <property type="term" value="P:DNA repair"/>
    <property type="evidence" value="ECO:0007669"/>
    <property type="project" value="TreeGrafter"/>
</dbReference>
<feature type="compositionally biased region" description="Basic residues" evidence="6">
    <location>
        <begin position="1490"/>
        <end position="1508"/>
    </location>
</feature>
<dbReference type="PANTHER" id="PTHR12663">
    <property type="entry name" value="ANDROGEN INDUCED INHIBITOR OF PROLIFERATION AS3 / PDS5-RELATED"/>
    <property type="match status" value="1"/>
</dbReference>
<evidence type="ECO:0000256" key="2">
    <source>
        <dbReference type="ARBA" id="ARBA00022618"/>
    </source>
</evidence>
<keyword evidence="2" id="KW-0132">Cell division</keyword>
<reference evidence="7" key="1">
    <citation type="submission" date="2021-02" db="EMBL/GenBank/DDBJ databases">
        <title>Genome sequence Cadophora malorum strain M34.</title>
        <authorList>
            <person name="Stefanovic E."/>
            <person name="Vu D."/>
            <person name="Scully C."/>
            <person name="Dijksterhuis J."/>
            <person name="Roader J."/>
            <person name="Houbraken J."/>
        </authorList>
    </citation>
    <scope>NUCLEOTIDE SEQUENCE</scope>
    <source>
        <strain evidence="7">M34</strain>
    </source>
</reference>
<organism evidence="7 8">
    <name type="scientific">Cadophora malorum</name>
    <dbReference type="NCBI Taxonomy" id="108018"/>
    <lineage>
        <taxon>Eukaryota</taxon>
        <taxon>Fungi</taxon>
        <taxon>Dikarya</taxon>
        <taxon>Ascomycota</taxon>
        <taxon>Pezizomycotina</taxon>
        <taxon>Leotiomycetes</taxon>
        <taxon>Helotiales</taxon>
        <taxon>Ploettnerulaceae</taxon>
        <taxon>Cadophora</taxon>
    </lineage>
</organism>
<dbReference type="GO" id="GO:0007064">
    <property type="term" value="P:mitotic sister chromatid cohesion"/>
    <property type="evidence" value="ECO:0007669"/>
    <property type="project" value="InterPro"/>
</dbReference>
<evidence type="ECO:0000313" key="8">
    <source>
        <dbReference type="Proteomes" id="UP000664132"/>
    </source>
</evidence>
<feature type="compositionally biased region" description="Basic residues" evidence="6">
    <location>
        <begin position="1466"/>
        <end position="1478"/>
    </location>
</feature>
<keyword evidence="4" id="KW-0539">Nucleus</keyword>
<dbReference type="Pfam" id="PF20168">
    <property type="entry name" value="PDS5"/>
    <property type="match status" value="1"/>
</dbReference>
<comment type="subcellular location">
    <subcellularLocation>
        <location evidence="1">Nucleus</location>
    </subcellularLocation>
</comment>
<dbReference type="EMBL" id="JAFJYH010000177">
    <property type="protein sequence ID" value="KAG4416704.1"/>
    <property type="molecule type" value="Genomic_DNA"/>
</dbReference>